<dbReference type="Gene3D" id="4.10.240.10">
    <property type="entry name" value="Zn(2)-C6 fungal-type DNA-binding domain"/>
    <property type="match status" value="1"/>
</dbReference>
<reference evidence="7 8" key="1">
    <citation type="journal article" date="2008" name="Nat. Biotechnol.">
        <title>Genome sequencing and analysis of the biomass-degrading fungus Trichoderma reesei (syn. Hypocrea jecorina).</title>
        <authorList>
            <person name="Martinez D."/>
            <person name="Berka R.M."/>
            <person name="Henrissat B."/>
            <person name="Saloheimo M."/>
            <person name="Arvas M."/>
            <person name="Baker S.E."/>
            <person name="Chapman J."/>
            <person name="Chertkov O."/>
            <person name="Coutinho P.M."/>
            <person name="Cullen D."/>
            <person name="Danchin E.G."/>
            <person name="Grigoriev I.V."/>
            <person name="Harris P."/>
            <person name="Jackson M."/>
            <person name="Kubicek C.P."/>
            <person name="Han C.S."/>
            <person name="Ho I."/>
            <person name="Larrondo L.F."/>
            <person name="de Leon A.L."/>
            <person name="Magnuson J.K."/>
            <person name="Merino S."/>
            <person name="Misra M."/>
            <person name="Nelson B."/>
            <person name="Putnam N."/>
            <person name="Robbertse B."/>
            <person name="Salamov A.A."/>
            <person name="Schmoll M."/>
            <person name="Terry A."/>
            <person name="Thayer N."/>
            <person name="Westerholm-Parvinen A."/>
            <person name="Schoch C.L."/>
            <person name="Yao J."/>
            <person name="Barabote R."/>
            <person name="Nelson M.A."/>
            <person name="Detter C."/>
            <person name="Bruce D."/>
            <person name="Kuske C.R."/>
            <person name="Xie G."/>
            <person name="Richardson P."/>
            <person name="Rokhsar D.S."/>
            <person name="Lucas S.M."/>
            <person name="Rubin E.M."/>
            <person name="Dunn-Coleman N."/>
            <person name="Ward M."/>
            <person name="Brettin T.S."/>
        </authorList>
    </citation>
    <scope>NUCLEOTIDE SEQUENCE [LARGE SCALE GENOMIC DNA]</scope>
    <source>
        <strain evidence="7 8">QM6a</strain>
    </source>
</reference>
<dbReference type="Pfam" id="PF04082">
    <property type="entry name" value="Fungal_trans"/>
    <property type="match status" value="1"/>
</dbReference>
<dbReference type="GO" id="GO:0003677">
    <property type="term" value="F:DNA binding"/>
    <property type="evidence" value="ECO:0007669"/>
    <property type="project" value="UniProtKB-KW"/>
</dbReference>
<organism evidence="8">
    <name type="scientific">Hypocrea jecorina (strain QM6a)</name>
    <name type="common">Trichoderma reesei</name>
    <dbReference type="NCBI Taxonomy" id="431241"/>
    <lineage>
        <taxon>Eukaryota</taxon>
        <taxon>Fungi</taxon>
        <taxon>Dikarya</taxon>
        <taxon>Ascomycota</taxon>
        <taxon>Pezizomycotina</taxon>
        <taxon>Sordariomycetes</taxon>
        <taxon>Hypocreomycetidae</taxon>
        <taxon>Hypocreales</taxon>
        <taxon>Hypocreaceae</taxon>
        <taxon>Trichoderma</taxon>
    </lineage>
</organism>
<accession>G0RKS7</accession>
<dbReference type="InterPro" id="IPR007219">
    <property type="entry name" value="XnlR_reg_dom"/>
</dbReference>
<keyword evidence="1" id="KW-0479">Metal-binding</keyword>
<dbReference type="InterPro" id="IPR051127">
    <property type="entry name" value="Fungal_SecMet_Regulators"/>
</dbReference>
<dbReference type="eggNOG" id="ENOG502RNV0">
    <property type="taxonomic scope" value="Eukaryota"/>
</dbReference>
<dbReference type="GO" id="GO:0000981">
    <property type="term" value="F:DNA-binding transcription factor activity, RNA polymerase II-specific"/>
    <property type="evidence" value="ECO:0007669"/>
    <property type="project" value="InterPro"/>
</dbReference>
<dbReference type="SMART" id="SM00906">
    <property type="entry name" value="Fungal_trans"/>
    <property type="match status" value="1"/>
</dbReference>
<dbReference type="CDD" id="cd00067">
    <property type="entry name" value="GAL4"/>
    <property type="match status" value="1"/>
</dbReference>
<dbReference type="PROSITE" id="PS00463">
    <property type="entry name" value="ZN2_CY6_FUNGAL_1"/>
    <property type="match status" value="1"/>
</dbReference>
<feature type="region of interest" description="Disordered" evidence="5">
    <location>
        <begin position="38"/>
        <end position="105"/>
    </location>
</feature>
<evidence type="ECO:0000313" key="8">
    <source>
        <dbReference type="Proteomes" id="UP000008984"/>
    </source>
</evidence>
<dbReference type="GeneID" id="18486912"/>
<evidence type="ECO:0000313" key="7">
    <source>
        <dbReference type="EMBL" id="EGR48190.1"/>
    </source>
</evidence>
<keyword evidence="8" id="KW-1185">Reference proteome</keyword>
<evidence type="ECO:0000256" key="5">
    <source>
        <dbReference type="SAM" id="MobiDB-lite"/>
    </source>
</evidence>
<keyword evidence="2" id="KW-0805">Transcription regulation</keyword>
<dbReference type="SMART" id="SM00066">
    <property type="entry name" value="GAL4"/>
    <property type="match status" value="1"/>
</dbReference>
<dbReference type="VEuPathDB" id="FungiDB:TRIREDRAFT_62386"/>
<dbReference type="PANTHER" id="PTHR47424">
    <property type="entry name" value="REGULATORY PROTEIN GAL4"/>
    <property type="match status" value="1"/>
</dbReference>
<keyword evidence="4" id="KW-0539">Nucleus</keyword>
<dbReference type="AlphaFoldDB" id="G0RKS7"/>
<dbReference type="PANTHER" id="PTHR47424:SF15">
    <property type="entry name" value="ZN(II)2CYS6 TRANSCRIPTION FACTOR (EUROFUNG)"/>
    <property type="match status" value="1"/>
</dbReference>
<dbReference type="OrthoDB" id="2123952at2759"/>
<evidence type="ECO:0000256" key="2">
    <source>
        <dbReference type="ARBA" id="ARBA00023015"/>
    </source>
</evidence>
<dbReference type="KEGG" id="tre:TRIREDRAFT_62386"/>
<feature type="domain" description="Zn(2)-C6 fungal-type" evidence="6">
    <location>
        <begin position="7"/>
        <end position="36"/>
    </location>
</feature>
<evidence type="ECO:0000256" key="4">
    <source>
        <dbReference type="ARBA" id="ARBA00023242"/>
    </source>
</evidence>
<sequence>MTNIGKACEACRARKTRCDGKEPCARCLNRSVSCVYRSRTRNRPRKSQTPAAATAAAAASSSSSSGASNPDVETPPAPEPRDKDKDKDRDKPRDDNSWGFHTPLTRREEVAQVGPGLDLFQNRQLFFGDLADGSKAPLISSDYSAMFLDKELCGRALERYLSTFWHLLPILTKDDFRRRADLLSASPGLFSFDAPDAQFQLERSRPHSAFLYVGVASRKAVAAGLHRGISIRGQMRDCLQRRLTFWSLFIMETWVCFCLGRPTSISDPGGGVPVPAEEKFILALVRLARLISKCAARIYNQHHESLLHMWNAATELRHELQAYAEEQLLDIHLDIQGEPGTGECGFCKTIIASMYHHVQLLMFRPFLVLRGKLRTPAPQVGAESCDKLRELTWLDTACEYCLEPARQIIKYINKSCEINDLCKVPSSETKYFSFFLEGACYVLGFDMLQDKCKVEAHLPWLHVALDCLSSMSPTNEASPSQIQILIKAINRIL</sequence>
<dbReference type="CDD" id="cd12148">
    <property type="entry name" value="fungal_TF_MHR"/>
    <property type="match status" value="1"/>
</dbReference>
<dbReference type="RefSeq" id="XP_006965619.1">
    <property type="nucleotide sequence ID" value="XM_006965557.1"/>
</dbReference>
<gene>
    <name evidence="7" type="ORF">TRIREDRAFT_62386</name>
</gene>
<feature type="compositionally biased region" description="Low complexity" evidence="5">
    <location>
        <begin position="51"/>
        <end position="68"/>
    </location>
</feature>
<dbReference type="Proteomes" id="UP000008984">
    <property type="component" value="Unassembled WGS sequence"/>
</dbReference>
<evidence type="ECO:0000256" key="3">
    <source>
        <dbReference type="ARBA" id="ARBA00023163"/>
    </source>
</evidence>
<protein>
    <submittedName>
        <fullName evidence="7">Predicted protein</fullName>
    </submittedName>
</protein>
<proteinExistence type="predicted"/>
<dbReference type="GO" id="GO:0008270">
    <property type="term" value="F:zinc ion binding"/>
    <property type="evidence" value="ECO:0007669"/>
    <property type="project" value="InterPro"/>
</dbReference>
<dbReference type="HOGENOM" id="CLU_010839_0_0_1"/>
<feature type="compositionally biased region" description="Basic and acidic residues" evidence="5">
    <location>
        <begin position="79"/>
        <end position="96"/>
    </location>
</feature>
<feature type="non-terminal residue" evidence="7">
    <location>
        <position position="493"/>
    </location>
</feature>
<name>G0RKS7_HYPJQ</name>
<dbReference type="EMBL" id="GL985065">
    <property type="protein sequence ID" value="EGR48190.1"/>
    <property type="molecule type" value="Genomic_DNA"/>
</dbReference>
<dbReference type="PROSITE" id="PS50048">
    <property type="entry name" value="ZN2_CY6_FUNGAL_2"/>
    <property type="match status" value="1"/>
</dbReference>
<evidence type="ECO:0000256" key="1">
    <source>
        <dbReference type="ARBA" id="ARBA00022723"/>
    </source>
</evidence>
<dbReference type="Pfam" id="PF00172">
    <property type="entry name" value="Zn_clus"/>
    <property type="match status" value="1"/>
</dbReference>
<evidence type="ECO:0000259" key="6">
    <source>
        <dbReference type="PROSITE" id="PS50048"/>
    </source>
</evidence>
<dbReference type="InterPro" id="IPR001138">
    <property type="entry name" value="Zn2Cys6_DnaBD"/>
</dbReference>
<keyword evidence="3" id="KW-0804">Transcription</keyword>
<dbReference type="SUPFAM" id="SSF57701">
    <property type="entry name" value="Zn2/Cys6 DNA-binding domain"/>
    <property type="match status" value="1"/>
</dbReference>
<dbReference type="InterPro" id="IPR036864">
    <property type="entry name" value="Zn2-C6_fun-type_DNA-bd_sf"/>
</dbReference>
<dbReference type="GO" id="GO:0006351">
    <property type="term" value="P:DNA-templated transcription"/>
    <property type="evidence" value="ECO:0007669"/>
    <property type="project" value="InterPro"/>
</dbReference>